<proteinExistence type="predicted"/>
<dbReference type="EMBL" id="PKPP01012483">
    <property type="protein sequence ID" value="PWA42324.1"/>
    <property type="molecule type" value="Genomic_DNA"/>
</dbReference>
<gene>
    <name evidence="2" type="ORF">CTI12_AA544100</name>
</gene>
<comment type="caution">
    <text evidence="2">The sequence shown here is derived from an EMBL/GenBank/DDBJ whole genome shotgun (WGS) entry which is preliminary data.</text>
</comment>
<feature type="region of interest" description="Disordered" evidence="1">
    <location>
        <begin position="26"/>
        <end position="61"/>
    </location>
</feature>
<dbReference type="AlphaFoldDB" id="A0A2U1L038"/>
<evidence type="ECO:0000313" key="2">
    <source>
        <dbReference type="EMBL" id="PWA42324.1"/>
    </source>
</evidence>
<accession>A0A2U1L038</accession>
<keyword evidence="3" id="KW-1185">Reference proteome</keyword>
<dbReference type="Proteomes" id="UP000245207">
    <property type="component" value="Unassembled WGS sequence"/>
</dbReference>
<reference evidence="2 3" key="1">
    <citation type="journal article" date="2018" name="Mol. Plant">
        <title>The genome of Artemisia annua provides insight into the evolution of Asteraceae family and artemisinin biosynthesis.</title>
        <authorList>
            <person name="Shen Q."/>
            <person name="Zhang L."/>
            <person name="Liao Z."/>
            <person name="Wang S."/>
            <person name="Yan T."/>
            <person name="Shi P."/>
            <person name="Liu M."/>
            <person name="Fu X."/>
            <person name="Pan Q."/>
            <person name="Wang Y."/>
            <person name="Lv Z."/>
            <person name="Lu X."/>
            <person name="Zhang F."/>
            <person name="Jiang W."/>
            <person name="Ma Y."/>
            <person name="Chen M."/>
            <person name="Hao X."/>
            <person name="Li L."/>
            <person name="Tang Y."/>
            <person name="Lv G."/>
            <person name="Zhou Y."/>
            <person name="Sun X."/>
            <person name="Brodelius P.E."/>
            <person name="Rose J.K.C."/>
            <person name="Tang K."/>
        </authorList>
    </citation>
    <scope>NUCLEOTIDE SEQUENCE [LARGE SCALE GENOMIC DNA]</scope>
    <source>
        <strain evidence="3">cv. Huhao1</strain>
        <tissue evidence="2">Leaf</tissue>
    </source>
</reference>
<organism evidence="2 3">
    <name type="scientific">Artemisia annua</name>
    <name type="common">Sweet wormwood</name>
    <dbReference type="NCBI Taxonomy" id="35608"/>
    <lineage>
        <taxon>Eukaryota</taxon>
        <taxon>Viridiplantae</taxon>
        <taxon>Streptophyta</taxon>
        <taxon>Embryophyta</taxon>
        <taxon>Tracheophyta</taxon>
        <taxon>Spermatophyta</taxon>
        <taxon>Magnoliopsida</taxon>
        <taxon>eudicotyledons</taxon>
        <taxon>Gunneridae</taxon>
        <taxon>Pentapetalae</taxon>
        <taxon>asterids</taxon>
        <taxon>campanulids</taxon>
        <taxon>Asterales</taxon>
        <taxon>Asteraceae</taxon>
        <taxon>Asteroideae</taxon>
        <taxon>Anthemideae</taxon>
        <taxon>Artemisiinae</taxon>
        <taxon>Artemisia</taxon>
    </lineage>
</organism>
<evidence type="ECO:0000313" key="3">
    <source>
        <dbReference type="Proteomes" id="UP000245207"/>
    </source>
</evidence>
<name>A0A2U1L038_ARTAN</name>
<evidence type="ECO:0000256" key="1">
    <source>
        <dbReference type="SAM" id="MobiDB-lite"/>
    </source>
</evidence>
<protein>
    <submittedName>
        <fullName evidence="2">Uncharacterized protein</fullName>
    </submittedName>
</protein>
<sequence>MATKQEEAGEIAEVYVARKHTLESGMAEKVVTPNDFPAKGESTISHGGDHSHFPAQVYERT</sequence>